<reference evidence="11" key="3">
    <citation type="submission" date="2018-07" db="EMBL/GenBank/DDBJ databases">
        <authorList>
            <person name="Mckenzie S.K."/>
            <person name="Kronauer D.J.C."/>
        </authorList>
    </citation>
    <scope>NUCLEOTIDE SEQUENCE</scope>
    <source>
        <strain evidence="11">Clonal line C1</strain>
    </source>
</reference>
<dbReference type="Proteomes" id="UP000279307">
    <property type="component" value="Chromosome 10"/>
</dbReference>
<dbReference type="PANTHER" id="PTHR45418">
    <property type="entry name" value="CANCER/TESTIS ANTIGEN 55"/>
    <property type="match status" value="1"/>
</dbReference>
<evidence type="ECO:0000259" key="8">
    <source>
        <dbReference type="Pfam" id="PF13086"/>
    </source>
</evidence>
<evidence type="ECO:0000256" key="2">
    <source>
        <dbReference type="ARBA" id="ARBA00022490"/>
    </source>
</evidence>
<dbReference type="InterPro" id="IPR041677">
    <property type="entry name" value="DNA2/NAM7_AAA_11"/>
</dbReference>
<evidence type="ECO:0000256" key="6">
    <source>
        <dbReference type="ARBA" id="ARBA00022840"/>
    </source>
</evidence>
<evidence type="ECO:0000256" key="7">
    <source>
        <dbReference type="ARBA" id="ARBA00023158"/>
    </source>
</evidence>
<dbReference type="InterPro" id="IPR026122">
    <property type="entry name" value="MOV-10/SDE3_DEXXQ/H-box"/>
</dbReference>
<keyword evidence="6" id="KW-0067">ATP-binding</keyword>
<dbReference type="OMA" id="RTHESIF"/>
<dbReference type="Pfam" id="PF13087">
    <property type="entry name" value="AAA_12"/>
    <property type="match status" value="1"/>
</dbReference>
<dbReference type="InterPro" id="IPR047187">
    <property type="entry name" value="SF1_C_Upf1"/>
</dbReference>
<dbReference type="GO" id="GO:0005737">
    <property type="term" value="C:cytoplasm"/>
    <property type="evidence" value="ECO:0007669"/>
    <property type="project" value="UniProtKB-SubCell"/>
</dbReference>
<dbReference type="OrthoDB" id="6513042at2759"/>
<feature type="domain" description="DNA2/NAM7 helicase-like C-terminal" evidence="9">
    <location>
        <begin position="429"/>
        <end position="638"/>
    </location>
</feature>
<dbReference type="Pfam" id="PF13086">
    <property type="entry name" value="AAA_11"/>
    <property type="match status" value="2"/>
</dbReference>
<keyword evidence="2" id="KW-0963">Cytoplasm</keyword>
<keyword evidence="4" id="KW-0378">Hydrolase</keyword>
<dbReference type="EMBL" id="KK107670">
    <property type="protein sequence ID" value="EZA48193.1"/>
    <property type="molecule type" value="Genomic_DNA"/>
</dbReference>
<reference evidence="10 12" key="1">
    <citation type="journal article" date="2014" name="Curr. Biol.">
        <title>The genome of the clonal raider ant Cerapachys biroi.</title>
        <authorList>
            <person name="Oxley P.R."/>
            <person name="Ji L."/>
            <person name="Fetter-Pruneda I."/>
            <person name="McKenzie S.K."/>
            <person name="Li C."/>
            <person name="Hu H."/>
            <person name="Zhang G."/>
            <person name="Kronauer D.J."/>
        </authorList>
    </citation>
    <scope>NUCLEOTIDE SEQUENCE [LARGE SCALE GENOMIC DNA]</scope>
</reference>
<dbReference type="GO" id="GO:0005694">
    <property type="term" value="C:chromosome"/>
    <property type="evidence" value="ECO:0007669"/>
    <property type="project" value="UniProtKB-ARBA"/>
</dbReference>
<keyword evidence="12" id="KW-1185">Reference proteome</keyword>
<proteinExistence type="predicted"/>
<sequence length="726" mass="83375">MQGKEKWNSNYASCTVSQQMQLFKLPSIPIPQHLRLAMQQIWMPDVFRFSGKCDNYVKCIESLFQLKKIESQNYLAILKICLYLEQYVLDLEIARHKLTDHNIQKSKDLKECFIISLSSLNDNNSVIMPDDEVTLYEAVTKRAVLAKVVVVAGNDVTIKLCNPYDAAMLKHMKFDINFQSQHWPMRCCHYALMVTSHHKWIPVMYPELKPGYTYLEYDIDDWINPNISENKEQKQAVRSILNKTAHPAPYIIFGPPGTGKTATLVESICQILIQQPTTYILVCTGSNAAADEITKRLIKYVPQNIIYRMYAPSRAWSTVDKKIQPCANFVNNSTIFLAKDILLLKRIVITTLVTSIRLIGLSFRENHFSYVFIDEASQATEPEMLIPLTITSNLNEINSAKFQAQIVIAGDPYQLGPVVHCKEIKHLYGISMLERLMKDCSPYKKQSGKYNPNYITKLLKNYRTHESIFHISNKEFYENELKSCGGDDTRMALDWSELPNKNFPMIFQEVLGHEERCSNMSVFNKAEVLVVVKYVNMLVGTKFGKRTLTQEDIGIITPFKQQQLEIIYQLAMIRKERIAVGTVETFQGQERPVIILSTVRSQIFNHNGVEHIGFLSNAKRFNVAMTRAKALMIIIGNPHVISTNKYWRLLWEYCREHGSYIPFARCPLKPRILAQLISNDELRLSDNASNVKKLSVTVNLGKTKNENKVTRTLDNVLVRTMKDLTL</sequence>
<dbReference type="InterPro" id="IPR041679">
    <property type="entry name" value="DNA2/NAM7-like_C"/>
</dbReference>
<reference evidence="11" key="2">
    <citation type="journal article" date="2018" name="Genome Res.">
        <title>The genomic architecture and molecular evolution of ant odorant receptors.</title>
        <authorList>
            <person name="McKenzie S.K."/>
            <person name="Kronauer D.J.C."/>
        </authorList>
    </citation>
    <scope>NUCLEOTIDE SEQUENCE [LARGE SCALE GENOMIC DNA]</scope>
    <source>
        <strain evidence="11">Clonal line C1</strain>
    </source>
</reference>
<comment type="subcellular location">
    <subcellularLocation>
        <location evidence="1">Cytoplasm</location>
    </subcellularLocation>
</comment>
<dbReference type="SUPFAM" id="SSF52540">
    <property type="entry name" value="P-loop containing nucleoside triphosphate hydrolases"/>
    <property type="match status" value="1"/>
</dbReference>
<organism evidence="10 12">
    <name type="scientific">Ooceraea biroi</name>
    <name type="common">Clonal raider ant</name>
    <name type="synonym">Cerapachys biroi</name>
    <dbReference type="NCBI Taxonomy" id="2015173"/>
    <lineage>
        <taxon>Eukaryota</taxon>
        <taxon>Metazoa</taxon>
        <taxon>Ecdysozoa</taxon>
        <taxon>Arthropoda</taxon>
        <taxon>Hexapoda</taxon>
        <taxon>Insecta</taxon>
        <taxon>Pterygota</taxon>
        <taxon>Neoptera</taxon>
        <taxon>Endopterygota</taxon>
        <taxon>Hymenoptera</taxon>
        <taxon>Apocrita</taxon>
        <taxon>Aculeata</taxon>
        <taxon>Formicoidea</taxon>
        <taxon>Formicidae</taxon>
        <taxon>Dorylinae</taxon>
        <taxon>Ooceraea</taxon>
    </lineage>
</organism>
<dbReference type="GO" id="GO:0003723">
    <property type="term" value="F:RNA binding"/>
    <property type="evidence" value="ECO:0007669"/>
    <property type="project" value="InterPro"/>
</dbReference>
<evidence type="ECO:0000259" key="9">
    <source>
        <dbReference type="Pfam" id="PF13087"/>
    </source>
</evidence>
<evidence type="ECO:0000313" key="10">
    <source>
        <dbReference type="EMBL" id="EZA48193.1"/>
    </source>
</evidence>
<evidence type="ECO:0000256" key="1">
    <source>
        <dbReference type="ARBA" id="ARBA00004496"/>
    </source>
</evidence>
<dbReference type="EMBL" id="QOIP01000010">
    <property type="protein sequence ID" value="RLU17542.1"/>
    <property type="molecule type" value="Genomic_DNA"/>
</dbReference>
<keyword evidence="5 10" id="KW-0347">Helicase</keyword>
<protein>
    <submittedName>
        <fullName evidence="10">Putative helicase MOV-10</fullName>
    </submittedName>
</protein>
<feature type="domain" description="DNA2/NAM7 helicase helicase" evidence="8">
    <location>
        <begin position="335"/>
        <end position="420"/>
    </location>
</feature>
<dbReference type="STRING" id="2015173.A0A026VWN2"/>
<keyword evidence="7" id="KW-0943">RNA-mediated gene silencing</keyword>
<evidence type="ECO:0000256" key="3">
    <source>
        <dbReference type="ARBA" id="ARBA00022741"/>
    </source>
</evidence>
<dbReference type="CDD" id="cd18808">
    <property type="entry name" value="SF1_C_Upf1"/>
    <property type="match status" value="1"/>
</dbReference>
<dbReference type="PANTHER" id="PTHR45418:SF1">
    <property type="entry name" value="CANCER_TESTIS ANTIGEN 55"/>
    <property type="match status" value="1"/>
</dbReference>
<dbReference type="CDD" id="cd18038">
    <property type="entry name" value="DEXXQc_Helz-like"/>
    <property type="match status" value="1"/>
</dbReference>
<dbReference type="FunFam" id="3.40.50.300:FF:000326">
    <property type="entry name" value="P-loop containing nucleoside triphosphate hydrolase"/>
    <property type="match status" value="1"/>
</dbReference>
<name>A0A026VWN2_OOCBI</name>
<keyword evidence="3" id="KW-0547">Nucleotide-binding</keyword>
<dbReference type="GO" id="GO:0031047">
    <property type="term" value="P:regulatory ncRNA-mediated gene silencing"/>
    <property type="evidence" value="ECO:0007669"/>
    <property type="project" value="UniProtKB-KW"/>
</dbReference>
<gene>
    <name evidence="11" type="ORF">DMN91_009777</name>
    <name evidence="10" type="ORF">X777_14296</name>
</gene>
<feature type="domain" description="DNA2/NAM7 helicase helicase" evidence="8">
    <location>
        <begin position="230"/>
        <end position="314"/>
    </location>
</feature>
<evidence type="ECO:0000313" key="12">
    <source>
        <dbReference type="Proteomes" id="UP000053097"/>
    </source>
</evidence>
<dbReference type="InterPro" id="IPR027417">
    <property type="entry name" value="P-loop_NTPase"/>
</dbReference>
<accession>A0A026VWN2</accession>
<evidence type="ECO:0000256" key="4">
    <source>
        <dbReference type="ARBA" id="ARBA00022801"/>
    </source>
</evidence>
<dbReference type="GO" id="GO:0032574">
    <property type="term" value="F:5'-3' RNA helicase activity"/>
    <property type="evidence" value="ECO:0007669"/>
    <property type="project" value="InterPro"/>
</dbReference>
<dbReference type="Gene3D" id="3.40.50.300">
    <property type="entry name" value="P-loop containing nucleotide triphosphate hydrolases"/>
    <property type="match status" value="2"/>
</dbReference>
<dbReference type="AlphaFoldDB" id="A0A026VWN2"/>
<dbReference type="GO" id="GO:0016787">
    <property type="term" value="F:hydrolase activity"/>
    <property type="evidence" value="ECO:0007669"/>
    <property type="project" value="UniProtKB-KW"/>
</dbReference>
<evidence type="ECO:0000256" key="5">
    <source>
        <dbReference type="ARBA" id="ARBA00022806"/>
    </source>
</evidence>
<dbReference type="Proteomes" id="UP000053097">
    <property type="component" value="Unassembled WGS sequence"/>
</dbReference>
<evidence type="ECO:0000313" key="11">
    <source>
        <dbReference type="EMBL" id="RLU17542.1"/>
    </source>
</evidence>
<dbReference type="GO" id="GO:0005524">
    <property type="term" value="F:ATP binding"/>
    <property type="evidence" value="ECO:0007669"/>
    <property type="project" value="UniProtKB-KW"/>
</dbReference>